<dbReference type="AlphaFoldDB" id="A0A168K8C6"/>
<feature type="chain" id="PRO_5038704230" evidence="1">
    <location>
        <begin position="19"/>
        <end position="436"/>
    </location>
</feature>
<reference evidence="2 3" key="1">
    <citation type="submission" date="2016-03" db="EMBL/GenBank/DDBJ databases">
        <title>Draft genome sequence of Paenibacillus glacialis DSM 22343.</title>
        <authorList>
            <person name="Shin S.-K."/>
            <person name="Yi H."/>
        </authorList>
    </citation>
    <scope>NUCLEOTIDE SEQUENCE [LARGE SCALE GENOMIC DNA]</scope>
    <source>
        <strain evidence="2 3">DSM 22343</strain>
    </source>
</reference>
<keyword evidence="3" id="KW-1185">Reference proteome</keyword>
<name>A0A168K8C6_9BACL</name>
<protein>
    <submittedName>
        <fullName evidence="2">Uncharacterized protein</fullName>
    </submittedName>
</protein>
<evidence type="ECO:0000313" key="2">
    <source>
        <dbReference type="EMBL" id="OAB41691.1"/>
    </source>
</evidence>
<dbReference type="OrthoDB" id="9772442at2"/>
<dbReference type="EMBL" id="LVJH01000027">
    <property type="protein sequence ID" value="OAB41691.1"/>
    <property type="molecule type" value="Genomic_DNA"/>
</dbReference>
<dbReference type="RefSeq" id="WP_068534297.1">
    <property type="nucleotide sequence ID" value="NZ_LVJH01000027.1"/>
</dbReference>
<proteinExistence type="predicted"/>
<dbReference type="STRING" id="494026.PGLA_15570"/>
<gene>
    <name evidence="2" type="ORF">PGLA_15570</name>
</gene>
<sequence length="436" mass="49427">MRTLHVLLLLLLCITLNGCTNFQSKPDIGSSHTNESVKSGSYQRELEQLKDRLSNSKNEDLKIDIRQSNLNQFTSGLVALMNMQESIKIKDSELSNKFDATVFSSTKAVVLEDKKFNIRVVNFQAPLYLKGTIEDKYTIIQWWNDEHHVRAQLVMNEGAEMVTDFVIRTNKDKIELLLGGYVSLYSPKPVFVSSWELDNQKWTESKDIFTNTISTNDFWNLSIYDNTLNVENQPHIEMNLEISEDTNGFVITSDMDESVTVQFSGKGVEIRQALKLSNVDGADQQKIDNNEYAIDNNQSFTTNLKGWGKVKFVSATSNTHGLNQANFFLLDSEDTILYVFPEFNGNNRGMLEAVKGVSFKDMNQDGYTDIAIIGKYFAGSGPEGEVPFPVAGIYFQQPDHSFITRPELDEQINGKGHNRTLYDVIQYVSKQRATVH</sequence>
<dbReference type="Proteomes" id="UP000076967">
    <property type="component" value="Unassembled WGS sequence"/>
</dbReference>
<feature type="signal peptide" evidence="1">
    <location>
        <begin position="1"/>
        <end position="18"/>
    </location>
</feature>
<organism evidence="2 3">
    <name type="scientific">Paenibacillus glacialis</name>
    <dbReference type="NCBI Taxonomy" id="494026"/>
    <lineage>
        <taxon>Bacteria</taxon>
        <taxon>Bacillati</taxon>
        <taxon>Bacillota</taxon>
        <taxon>Bacilli</taxon>
        <taxon>Bacillales</taxon>
        <taxon>Paenibacillaceae</taxon>
        <taxon>Paenibacillus</taxon>
    </lineage>
</organism>
<accession>A0A168K8C6</accession>
<evidence type="ECO:0000256" key="1">
    <source>
        <dbReference type="SAM" id="SignalP"/>
    </source>
</evidence>
<keyword evidence="1" id="KW-0732">Signal</keyword>
<evidence type="ECO:0000313" key="3">
    <source>
        <dbReference type="Proteomes" id="UP000076967"/>
    </source>
</evidence>
<comment type="caution">
    <text evidence="2">The sequence shown here is derived from an EMBL/GenBank/DDBJ whole genome shotgun (WGS) entry which is preliminary data.</text>
</comment>